<evidence type="ECO:0000313" key="7">
    <source>
        <dbReference type="EMBL" id="CAG6396675.1"/>
    </source>
</evidence>
<evidence type="ECO:0000256" key="4">
    <source>
        <dbReference type="ARBA" id="ARBA00022989"/>
    </source>
</evidence>
<feature type="domain" description="RDD" evidence="6">
    <location>
        <begin position="39"/>
        <end position="158"/>
    </location>
</feature>
<dbReference type="InterPro" id="IPR010432">
    <property type="entry name" value="RDD"/>
</dbReference>
<keyword evidence="3" id="KW-0812">Transmembrane</keyword>
<comment type="caution">
    <text evidence="7">The sequence shown here is derived from an EMBL/GenBank/DDBJ whole genome shotgun (WGS) entry which is preliminary data.</text>
</comment>
<organism evidence="7 8">
    <name type="scientific">Actinacidiphila cocklensis</name>
    <dbReference type="NCBI Taxonomy" id="887465"/>
    <lineage>
        <taxon>Bacteria</taxon>
        <taxon>Bacillati</taxon>
        <taxon>Actinomycetota</taxon>
        <taxon>Actinomycetes</taxon>
        <taxon>Kitasatosporales</taxon>
        <taxon>Streptomycetaceae</taxon>
        <taxon>Actinacidiphila</taxon>
    </lineage>
</organism>
<evidence type="ECO:0000313" key="8">
    <source>
        <dbReference type="Proteomes" id="UP001152519"/>
    </source>
</evidence>
<dbReference type="Proteomes" id="UP001152519">
    <property type="component" value="Unassembled WGS sequence"/>
</dbReference>
<dbReference type="GO" id="GO:0005886">
    <property type="term" value="C:plasma membrane"/>
    <property type="evidence" value="ECO:0007669"/>
    <property type="project" value="UniProtKB-SubCell"/>
</dbReference>
<accession>A0A9W4DV95</accession>
<sequence length="167" mass="18461">MSSLGGQPEEEIPGYALDLEAAKYDPLASSRRYERGQLAHWAVRIASSVIDSAVIGWPVIVLYTATSGHRQSEAMNYVRVLELALLVMVASWEGRTGRTPGKALLRLRLVDQFDGQPVGTKRAYRRRVAHALDALSCGLGFLWPLWDAQRQTFADKVTNAVVVTHEA</sequence>
<dbReference type="EMBL" id="CAJSLV010000075">
    <property type="protein sequence ID" value="CAG6396675.1"/>
    <property type="molecule type" value="Genomic_DNA"/>
</dbReference>
<gene>
    <name evidence="7" type="ORF">SCOCK_440041</name>
</gene>
<dbReference type="AlphaFoldDB" id="A0A9W4DV95"/>
<keyword evidence="2" id="KW-1003">Cell membrane</keyword>
<keyword evidence="5" id="KW-0472">Membrane</keyword>
<dbReference type="PANTHER" id="PTHR36115:SF6">
    <property type="entry name" value="PROLINE-RICH ANTIGEN HOMOLOG"/>
    <property type="match status" value="1"/>
</dbReference>
<keyword evidence="8" id="KW-1185">Reference proteome</keyword>
<keyword evidence="4" id="KW-1133">Transmembrane helix</keyword>
<evidence type="ECO:0000256" key="2">
    <source>
        <dbReference type="ARBA" id="ARBA00022475"/>
    </source>
</evidence>
<evidence type="ECO:0000256" key="5">
    <source>
        <dbReference type="ARBA" id="ARBA00023136"/>
    </source>
</evidence>
<proteinExistence type="predicted"/>
<name>A0A9W4DV95_9ACTN</name>
<dbReference type="RefSeq" id="WP_251495478.1">
    <property type="nucleotide sequence ID" value="NZ_CAJSLV010000075.1"/>
</dbReference>
<reference evidence="7" key="1">
    <citation type="submission" date="2021-05" db="EMBL/GenBank/DDBJ databases">
        <authorList>
            <person name="Arsene-Ploetze F."/>
        </authorList>
    </citation>
    <scope>NUCLEOTIDE SEQUENCE</scope>
    <source>
        <strain evidence="7">DSM 42138</strain>
    </source>
</reference>
<dbReference type="Pfam" id="PF06271">
    <property type="entry name" value="RDD"/>
    <property type="match status" value="1"/>
</dbReference>
<protein>
    <submittedName>
        <fullName evidence="7">RDD domain-containing protein</fullName>
    </submittedName>
</protein>
<evidence type="ECO:0000259" key="6">
    <source>
        <dbReference type="Pfam" id="PF06271"/>
    </source>
</evidence>
<dbReference type="InterPro" id="IPR051791">
    <property type="entry name" value="Pra-immunoreactive"/>
</dbReference>
<evidence type="ECO:0000256" key="3">
    <source>
        <dbReference type="ARBA" id="ARBA00022692"/>
    </source>
</evidence>
<evidence type="ECO:0000256" key="1">
    <source>
        <dbReference type="ARBA" id="ARBA00004651"/>
    </source>
</evidence>
<dbReference type="PANTHER" id="PTHR36115">
    <property type="entry name" value="PROLINE-RICH ANTIGEN HOMOLOG-RELATED"/>
    <property type="match status" value="1"/>
</dbReference>
<comment type="subcellular location">
    <subcellularLocation>
        <location evidence="1">Cell membrane</location>
        <topology evidence="1">Multi-pass membrane protein</topology>
    </subcellularLocation>
</comment>